<accession>A0ABS7ELU8</accession>
<dbReference type="CDD" id="cd07939">
    <property type="entry name" value="DRE_TIM_NifV"/>
    <property type="match status" value="1"/>
</dbReference>
<dbReference type="InterPro" id="IPR000891">
    <property type="entry name" value="PYR_CT"/>
</dbReference>
<keyword evidence="8" id="KW-0535">Nitrogen fixation</keyword>
<reference evidence="10" key="1">
    <citation type="submission" date="2021-07" db="EMBL/GenBank/DDBJ databases">
        <title>Neiella marina sp. nov., isolated from the intestinal content of sea cucumber Apostichopus japonicus.</title>
        <authorList>
            <person name="Bai X."/>
        </authorList>
    </citation>
    <scope>NUCLEOTIDE SEQUENCE</scope>
    <source>
        <strain evidence="10">126</strain>
    </source>
</reference>
<dbReference type="SUPFAM" id="SSF51569">
    <property type="entry name" value="Aldolase"/>
    <property type="match status" value="1"/>
</dbReference>
<evidence type="ECO:0000256" key="2">
    <source>
        <dbReference type="ARBA" id="ARBA00006154"/>
    </source>
</evidence>
<dbReference type="PROSITE" id="PS00816">
    <property type="entry name" value="AIPM_HOMOCIT_SYNTH_2"/>
    <property type="match status" value="1"/>
</dbReference>
<dbReference type="InterPro" id="IPR013785">
    <property type="entry name" value="Aldolase_TIM"/>
</dbReference>
<evidence type="ECO:0000256" key="1">
    <source>
        <dbReference type="ARBA" id="ARBA00003050"/>
    </source>
</evidence>
<dbReference type="Gene3D" id="3.20.20.70">
    <property type="entry name" value="Aldolase class I"/>
    <property type="match status" value="1"/>
</dbReference>
<dbReference type="InterPro" id="IPR054691">
    <property type="entry name" value="LeuA/HCS_post-cat"/>
</dbReference>
<proteinExistence type="inferred from homology"/>
<dbReference type="InterPro" id="IPR002034">
    <property type="entry name" value="AIPM/Hcit_synth_CS"/>
</dbReference>
<dbReference type="InterPro" id="IPR013477">
    <property type="entry name" value="NifV/FrbC"/>
</dbReference>
<name>A0ABS7ELU8_9GAMM</name>
<dbReference type="Pfam" id="PF00682">
    <property type="entry name" value="HMGL-like"/>
    <property type="match status" value="1"/>
</dbReference>
<evidence type="ECO:0000259" key="9">
    <source>
        <dbReference type="PROSITE" id="PS50991"/>
    </source>
</evidence>
<evidence type="ECO:0000256" key="3">
    <source>
        <dbReference type="ARBA" id="ARBA00012974"/>
    </source>
</evidence>
<evidence type="ECO:0000256" key="4">
    <source>
        <dbReference type="ARBA" id="ARBA00020735"/>
    </source>
</evidence>
<dbReference type="EMBL" id="JAHZSS010000025">
    <property type="protein sequence ID" value="MBW8192581.1"/>
    <property type="molecule type" value="Genomic_DNA"/>
</dbReference>
<evidence type="ECO:0000256" key="7">
    <source>
        <dbReference type="RuleBase" id="RU003523"/>
    </source>
</evidence>
<keyword evidence="10" id="KW-0012">Acyltransferase</keyword>
<dbReference type="PROSITE" id="PS00815">
    <property type="entry name" value="AIPM_HOMOCIT_SYNTH_1"/>
    <property type="match status" value="1"/>
</dbReference>
<keyword evidence="5 7" id="KW-0808">Transferase</keyword>
<comment type="caution">
    <text evidence="10">The sequence shown here is derived from an EMBL/GenBank/DDBJ whole genome shotgun (WGS) entry which is preliminary data.</text>
</comment>
<dbReference type="PROSITE" id="PS50991">
    <property type="entry name" value="PYR_CT"/>
    <property type="match status" value="1"/>
</dbReference>
<keyword evidence="11" id="KW-1185">Reference proteome</keyword>
<dbReference type="NCBIfam" id="TIGR02660">
    <property type="entry name" value="nifV_homocitr"/>
    <property type="match status" value="1"/>
</dbReference>
<dbReference type="EC" id="2.3.3.14" evidence="3 8"/>
<feature type="domain" description="Pyruvate carboxyltransferase" evidence="9">
    <location>
        <begin position="5"/>
        <end position="260"/>
    </location>
</feature>
<dbReference type="PANTHER" id="PTHR42880">
    <property type="entry name" value="HOMOCITRATE SYNTHASE"/>
    <property type="match status" value="1"/>
</dbReference>
<protein>
    <recommendedName>
        <fullName evidence="4 8">Homocitrate synthase</fullName>
        <ecNumber evidence="3 8">2.3.3.14</ecNumber>
    </recommendedName>
</protein>
<evidence type="ECO:0000256" key="6">
    <source>
        <dbReference type="ARBA" id="ARBA00048019"/>
    </source>
</evidence>
<dbReference type="Proteomes" id="UP001166251">
    <property type="component" value="Unassembled WGS sequence"/>
</dbReference>
<evidence type="ECO:0000256" key="8">
    <source>
        <dbReference type="RuleBase" id="RU367143"/>
    </source>
</evidence>
<comment type="function">
    <text evidence="1 8">This protein is a Fe-Mo-cofactor biosynthetic component.</text>
</comment>
<evidence type="ECO:0000313" key="10">
    <source>
        <dbReference type="EMBL" id="MBW8192581.1"/>
    </source>
</evidence>
<sequence length="384" mass="40887">MASSIVINDTTLRDGEQTAGVAFSATEKLAIATALEQAGIAELEVGVPAMGAEERDVIQSLCSTLQHAQTMGWCRMLPQDIANCQGLGLDWVDLSIPASDQQRQSKLGVSEATLLSRIESQVDAALSLGLQVCIGMEDASRASISSLLRIAEASQRAGASRIRYADTLGILDPFACYEQITALVQGGDIQVEMHAHNDLGLATANSLAAIRAGAYSVNTTVTGLGERAGNAPLEEVVAALALTPVADGRCAPATDLTQLPAICALVEQASGRHLSAQKSIVGQRVFTHESGIHVAGLLKDPNNYQAFNPELVGREHQMVLGKHSGVHAIQSIYKQLGIELNRQQCQQLRHCLRGWAEQHKRCPTEGEMRQFHQQLLTSGTSAAA</sequence>
<gene>
    <name evidence="10" type="primary">nifV</name>
    <name evidence="10" type="ORF">K0504_16200</name>
</gene>
<comment type="similarity">
    <text evidence="2 7">Belongs to the alpha-IPM synthase/homocitrate synthase family.</text>
</comment>
<dbReference type="PANTHER" id="PTHR42880:SF1">
    <property type="entry name" value="ISOPROPYLMALATE_HOMOCITRATE_CITRAMALATE SYNTHASE FAMILY PROTEIN"/>
    <property type="match status" value="1"/>
</dbReference>
<comment type="catalytic activity">
    <reaction evidence="6 8">
        <text>acetyl-CoA + 2-oxoglutarate + H2O = (2R)-homocitrate + CoA + H(+)</text>
        <dbReference type="Rhea" id="RHEA:12929"/>
        <dbReference type="ChEBI" id="CHEBI:15377"/>
        <dbReference type="ChEBI" id="CHEBI:15378"/>
        <dbReference type="ChEBI" id="CHEBI:16810"/>
        <dbReference type="ChEBI" id="CHEBI:57287"/>
        <dbReference type="ChEBI" id="CHEBI:57288"/>
        <dbReference type="ChEBI" id="CHEBI:58884"/>
        <dbReference type="EC" id="2.3.3.14"/>
    </reaction>
</comment>
<dbReference type="Pfam" id="PF22617">
    <property type="entry name" value="HCS_D2"/>
    <property type="match status" value="1"/>
</dbReference>
<organism evidence="10 11">
    <name type="scientific">Neiella holothuriorum</name>
    <dbReference type="NCBI Taxonomy" id="2870530"/>
    <lineage>
        <taxon>Bacteria</taxon>
        <taxon>Pseudomonadati</taxon>
        <taxon>Pseudomonadota</taxon>
        <taxon>Gammaproteobacteria</taxon>
        <taxon>Alteromonadales</taxon>
        <taxon>Echinimonadaceae</taxon>
        <taxon>Neiella</taxon>
    </lineage>
</organism>
<dbReference type="GO" id="GO:0004410">
    <property type="term" value="F:homocitrate synthase activity"/>
    <property type="evidence" value="ECO:0007669"/>
    <property type="project" value="UniProtKB-EC"/>
</dbReference>
<evidence type="ECO:0000313" key="11">
    <source>
        <dbReference type="Proteomes" id="UP001166251"/>
    </source>
</evidence>
<dbReference type="Gene3D" id="1.10.238.260">
    <property type="match status" value="1"/>
</dbReference>
<evidence type="ECO:0000256" key="5">
    <source>
        <dbReference type="ARBA" id="ARBA00022679"/>
    </source>
</evidence>